<reference evidence="3 4" key="1">
    <citation type="journal article" date="2021" name="Hortic Res">
        <title>Chromosome-scale assembly of the Dendrobium chrysotoxum genome enhances the understanding of orchid evolution.</title>
        <authorList>
            <person name="Zhang Y."/>
            <person name="Zhang G.Q."/>
            <person name="Zhang D."/>
            <person name="Liu X.D."/>
            <person name="Xu X.Y."/>
            <person name="Sun W.H."/>
            <person name="Yu X."/>
            <person name="Zhu X."/>
            <person name="Wang Z.W."/>
            <person name="Zhao X."/>
            <person name="Zhong W.Y."/>
            <person name="Chen H."/>
            <person name="Yin W.L."/>
            <person name="Huang T."/>
            <person name="Niu S.C."/>
            <person name="Liu Z.J."/>
        </authorList>
    </citation>
    <scope>NUCLEOTIDE SEQUENCE [LARGE SCALE GENOMIC DNA]</scope>
    <source>
        <strain evidence="3">Lindl</strain>
    </source>
</reference>
<sequence>MGKRPGKEDAAFEENLVSEFDVMKSMLRERYAKQSEQSVKKGKEEKNVEIEAAADEKRKIAIAMKKGGGSGKEAPVVVLGVVGSDHRSNMVSGRPGEKGRGASEESIRDLFNKAYRTAPSIVFIDEIDVIASKRENLQREMERLQLMTCMDESQTVDQMSSYVLVIRATNRPDAVDQALRRLMLFDREIALGVSDENVRAEILLVLTDNLRIEDKFDRFKIARFTLNFVGVDLAALVSKAGNLTMKRIINKMSQLRENVD</sequence>
<keyword evidence="1" id="KW-0547">Nucleotide-binding</keyword>
<organism evidence="3 4">
    <name type="scientific">Dendrobium chrysotoxum</name>
    <name type="common">Orchid</name>
    <dbReference type="NCBI Taxonomy" id="161865"/>
    <lineage>
        <taxon>Eukaryota</taxon>
        <taxon>Viridiplantae</taxon>
        <taxon>Streptophyta</taxon>
        <taxon>Embryophyta</taxon>
        <taxon>Tracheophyta</taxon>
        <taxon>Spermatophyta</taxon>
        <taxon>Magnoliopsida</taxon>
        <taxon>Liliopsida</taxon>
        <taxon>Asparagales</taxon>
        <taxon>Orchidaceae</taxon>
        <taxon>Epidendroideae</taxon>
        <taxon>Malaxideae</taxon>
        <taxon>Dendrobiinae</taxon>
        <taxon>Dendrobium</taxon>
    </lineage>
</organism>
<accession>A0AAV7G1N5</accession>
<dbReference type="AlphaFoldDB" id="A0AAV7G1N5"/>
<keyword evidence="1" id="KW-0067">ATP-binding</keyword>
<comment type="caution">
    <text evidence="3">The sequence shown here is derived from an EMBL/GenBank/DDBJ whole genome shotgun (WGS) entry which is preliminary data.</text>
</comment>
<proteinExistence type="inferred from homology"/>
<feature type="domain" description="ATPase AAA-type core" evidence="2">
    <location>
        <begin position="98"/>
        <end position="192"/>
    </location>
</feature>
<dbReference type="PROSITE" id="PS00674">
    <property type="entry name" value="AAA"/>
    <property type="match status" value="1"/>
</dbReference>
<dbReference type="Proteomes" id="UP000775213">
    <property type="component" value="Unassembled WGS sequence"/>
</dbReference>
<protein>
    <recommendedName>
        <fullName evidence="2">ATPase AAA-type core domain-containing protein</fullName>
    </recommendedName>
</protein>
<evidence type="ECO:0000313" key="4">
    <source>
        <dbReference type="Proteomes" id="UP000775213"/>
    </source>
</evidence>
<dbReference type="Pfam" id="PF00004">
    <property type="entry name" value="AAA"/>
    <property type="match status" value="1"/>
</dbReference>
<dbReference type="EMBL" id="JAGFBR010000013">
    <property type="protein sequence ID" value="KAH0456015.1"/>
    <property type="molecule type" value="Genomic_DNA"/>
</dbReference>
<dbReference type="GO" id="GO:0005524">
    <property type="term" value="F:ATP binding"/>
    <property type="evidence" value="ECO:0007669"/>
    <property type="project" value="UniProtKB-KW"/>
</dbReference>
<dbReference type="InterPro" id="IPR055278">
    <property type="entry name" value="CDC48c"/>
</dbReference>
<comment type="similarity">
    <text evidence="1">Belongs to the AAA ATPase family.</text>
</comment>
<dbReference type="InterPro" id="IPR027417">
    <property type="entry name" value="P-loop_NTPase"/>
</dbReference>
<gene>
    <name evidence="3" type="ORF">IEQ34_013922</name>
</gene>
<dbReference type="InterPro" id="IPR003960">
    <property type="entry name" value="ATPase_AAA_CS"/>
</dbReference>
<dbReference type="Gene3D" id="3.40.50.300">
    <property type="entry name" value="P-loop containing nucleotide triphosphate hydrolases"/>
    <property type="match status" value="1"/>
</dbReference>
<evidence type="ECO:0000256" key="1">
    <source>
        <dbReference type="RuleBase" id="RU003651"/>
    </source>
</evidence>
<name>A0AAV7G1N5_DENCH</name>
<evidence type="ECO:0000313" key="3">
    <source>
        <dbReference type="EMBL" id="KAH0456015.1"/>
    </source>
</evidence>
<dbReference type="PANTHER" id="PTHR48470:SF1">
    <property type="entry name" value="CELL DIVISION CONTROL PROTEIN 48 C ISOFORM 1"/>
    <property type="match status" value="1"/>
</dbReference>
<dbReference type="PANTHER" id="PTHR48470">
    <property type="entry name" value="CELL DIVISION CONTROL PROTEIN 48 C ISOFORM 1"/>
    <property type="match status" value="1"/>
</dbReference>
<dbReference type="GO" id="GO:0016887">
    <property type="term" value="F:ATP hydrolysis activity"/>
    <property type="evidence" value="ECO:0007669"/>
    <property type="project" value="InterPro"/>
</dbReference>
<keyword evidence="4" id="KW-1185">Reference proteome</keyword>
<dbReference type="InterPro" id="IPR003959">
    <property type="entry name" value="ATPase_AAA_core"/>
</dbReference>
<evidence type="ECO:0000259" key="2">
    <source>
        <dbReference type="Pfam" id="PF00004"/>
    </source>
</evidence>
<dbReference type="Gene3D" id="1.10.8.60">
    <property type="match status" value="1"/>
</dbReference>
<dbReference type="SUPFAM" id="SSF52540">
    <property type="entry name" value="P-loop containing nucleoside triphosphate hydrolases"/>
    <property type="match status" value="1"/>
</dbReference>